<dbReference type="InterPro" id="IPR036259">
    <property type="entry name" value="MFS_trans_sf"/>
</dbReference>
<feature type="domain" description="Major facilitator superfamily (MFS) profile" evidence="9">
    <location>
        <begin position="38"/>
        <end position="524"/>
    </location>
</feature>
<feature type="transmembrane region" description="Helical" evidence="8">
    <location>
        <begin position="470"/>
        <end position="490"/>
    </location>
</feature>
<dbReference type="PANTHER" id="PTHR48020">
    <property type="entry name" value="PROTON MYO-INOSITOL COTRANSPORTER"/>
    <property type="match status" value="1"/>
</dbReference>
<feature type="transmembrane region" description="Helical" evidence="8">
    <location>
        <begin position="323"/>
        <end position="342"/>
    </location>
</feature>
<dbReference type="GO" id="GO:0015798">
    <property type="term" value="P:myo-inositol transport"/>
    <property type="evidence" value="ECO:0007669"/>
    <property type="project" value="UniProtKB-ARBA"/>
</dbReference>
<evidence type="ECO:0000256" key="2">
    <source>
        <dbReference type="ARBA" id="ARBA00010992"/>
    </source>
</evidence>
<keyword evidence="4 8" id="KW-0812">Transmembrane</keyword>
<comment type="subcellular location">
    <subcellularLocation>
        <location evidence="1">Membrane</location>
        <topology evidence="1">Multi-pass membrane protein</topology>
    </subcellularLocation>
</comment>
<dbReference type="Proteomes" id="UP000439903">
    <property type="component" value="Unassembled WGS sequence"/>
</dbReference>
<dbReference type="GO" id="GO:0015791">
    <property type="term" value="P:polyol transmembrane transport"/>
    <property type="evidence" value="ECO:0007669"/>
    <property type="project" value="UniProtKB-ARBA"/>
</dbReference>
<dbReference type="PROSITE" id="PS00216">
    <property type="entry name" value="SUGAR_TRANSPORT_1"/>
    <property type="match status" value="2"/>
</dbReference>
<evidence type="ECO:0000259" key="9">
    <source>
        <dbReference type="PROSITE" id="PS50850"/>
    </source>
</evidence>
<reference evidence="10 11" key="1">
    <citation type="journal article" date="2019" name="Environ. Microbiol.">
        <title>At the nexus of three kingdoms: the genome of the mycorrhizal fungus Gigaspora margarita provides insights into plant, endobacterial and fungal interactions.</title>
        <authorList>
            <person name="Venice F."/>
            <person name="Ghignone S."/>
            <person name="Salvioli di Fossalunga A."/>
            <person name="Amselem J."/>
            <person name="Novero M."/>
            <person name="Xianan X."/>
            <person name="Sedzielewska Toro K."/>
            <person name="Morin E."/>
            <person name="Lipzen A."/>
            <person name="Grigoriev I.V."/>
            <person name="Henrissat B."/>
            <person name="Martin F.M."/>
            <person name="Bonfante P."/>
        </authorList>
    </citation>
    <scope>NUCLEOTIDE SEQUENCE [LARGE SCALE GENOMIC DNA]</scope>
    <source>
        <strain evidence="10 11">BEG34</strain>
    </source>
</reference>
<evidence type="ECO:0000256" key="7">
    <source>
        <dbReference type="RuleBase" id="RU003346"/>
    </source>
</evidence>
<evidence type="ECO:0000256" key="4">
    <source>
        <dbReference type="ARBA" id="ARBA00022692"/>
    </source>
</evidence>
<proteinExistence type="inferred from homology"/>
<evidence type="ECO:0000256" key="6">
    <source>
        <dbReference type="ARBA" id="ARBA00023136"/>
    </source>
</evidence>
<feature type="transmembrane region" description="Helical" evidence="8">
    <location>
        <begin position="200"/>
        <end position="219"/>
    </location>
</feature>
<keyword evidence="3 7" id="KW-0813">Transport</keyword>
<dbReference type="Pfam" id="PF00083">
    <property type="entry name" value="Sugar_tr"/>
    <property type="match status" value="2"/>
</dbReference>
<evidence type="ECO:0000256" key="5">
    <source>
        <dbReference type="ARBA" id="ARBA00022989"/>
    </source>
</evidence>
<sequence length="536" mass="58981">MSISSNNSKLDKDHLTFNELGFNNVEEAVKVTPFVYFMTFIIAIGGFMYGYNSGVISGAMLLLEKDIPMSGFQKGLVVGAMLFGAMVSGIFAGILSDCIGRRVTLLLAAIIFAIGSIILAFTTLLSKNISPIIILVLGRLIVGIAIGLVSMVVPVYIGEISPTIYRGKLVTINILMVTGGEFVSYLISILFSIPDHGWKWLFGIPIIPSFIQLLFIYFIPESPRFLIRRGKIDCAREILSKIYPNVPSEFVQKKIDDIHDTISQDASGSYKQLIRYPNLRPLIIACSLQAFQNLSGFSVTMFYGATIMKMIGFNSAKLDITSSIIITGTNFLSTVVAIFLIDRVGRRRILLYTLIGVIFGLIIISSGFFLITNKVFKSGSCIEYGANCEACLIDDRCRFIMSGTSGTCVQNSDILSEDQSLNACQSTNAQGAWLTLLGLFLYVIAYAIGIGNVPWTIQGELFPLNIRGRAAGISTATNWLVSLTIAASFLPLINKLSIVVTFWLYAVFMIIGWLFVYFLLPETSKKSLEEIRNLFS</sequence>
<comment type="similarity">
    <text evidence="2 7">Belongs to the major facilitator superfamily. Sugar transporter (TC 2.A.1.1) family.</text>
</comment>
<dbReference type="GO" id="GO:0022857">
    <property type="term" value="F:transmembrane transporter activity"/>
    <property type="evidence" value="ECO:0007669"/>
    <property type="project" value="InterPro"/>
</dbReference>
<dbReference type="GO" id="GO:0016020">
    <property type="term" value="C:membrane"/>
    <property type="evidence" value="ECO:0007669"/>
    <property type="project" value="UniProtKB-SubCell"/>
</dbReference>
<dbReference type="NCBIfam" id="TIGR00879">
    <property type="entry name" value="SP"/>
    <property type="match status" value="1"/>
</dbReference>
<comment type="caution">
    <text evidence="10">The sequence shown here is derived from an EMBL/GenBank/DDBJ whole genome shotgun (WGS) entry which is preliminary data.</text>
</comment>
<dbReference type="Gene3D" id="1.20.1250.20">
    <property type="entry name" value="MFS general substrate transporter like domains"/>
    <property type="match status" value="2"/>
</dbReference>
<feature type="transmembrane region" description="Helical" evidence="8">
    <location>
        <begin position="75"/>
        <end position="96"/>
    </location>
</feature>
<dbReference type="InterPro" id="IPR020846">
    <property type="entry name" value="MFS_dom"/>
</dbReference>
<dbReference type="AlphaFoldDB" id="A0A8H3XJ62"/>
<gene>
    <name evidence="10" type="ORF">F8M41_025103</name>
</gene>
<keyword evidence="11" id="KW-1185">Reference proteome</keyword>
<dbReference type="PANTHER" id="PTHR48020:SF12">
    <property type="entry name" value="PROTON MYO-INOSITOL COTRANSPORTER"/>
    <property type="match status" value="1"/>
</dbReference>
<dbReference type="OrthoDB" id="8120565at2759"/>
<evidence type="ECO:0000256" key="8">
    <source>
        <dbReference type="SAM" id="Phobius"/>
    </source>
</evidence>
<feature type="transmembrane region" description="Helical" evidence="8">
    <location>
        <begin position="282"/>
        <end position="303"/>
    </location>
</feature>
<evidence type="ECO:0000313" key="10">
    <source>
        <dbReference type="EMBL" id="KAF0471951.1"/>
    </source>
</evidence>
<evidence type="ECO:0000256" key="3">
    <source>
        <dbReference type="ARBA" id="ARBA00022448"/>
    </source>
</evidence>
<feature type="transmembrane region" description="Helical" evidence="8">
    <location>
        <begin position="132"/>
        <end position="157"/>
    </location>
</feature>
<name>A0A8H3XJ62_GIGMA</name>
<dbReference type="InterPro" id="IPR005829">
    <property type="entry name" value="Sugar_transporter_CS"/>
</dbReference>
<feature type="transmembrane region" description="Helical" evidence="8">
    <location>
        <begin position="103"/>
        <end position="126"/>
    </location>
</feature>
<evidence type="ECO:0000256" key="1">
    <source>
        <dbReference type="ARBA" id="ARBA00004141"/>
    </source>
</evidence>
<dbReference type="InterPro" id="IPR050814">
    <property type="entry name" value="Myo-inositol_Transporter"/>
</dbReference>
<feature type="transmembrane region" description="Helical" evidence="8">
    <location>
        <begin position="431"/>
        <end position="449"/>
    </location>
</feature>
<feature type="transmembrane region" description="Helical" evidence="8">
    <location>
        <begin position="349"/>
        <end position="371"/>
    </location>
</feature>
<keyword evidence="5 8" id="KW-1133">Transmembrane helix</keyword>
<dbReference type="SUPFAM" id="SSF103473">
    <property type="entry name" value="MFS general substrate transporter"/>
    <property type="match status" value="1"/>
</dbReference>
<dbReference type="InterPro" id="IPR003663">
    <property type="entry name" value="Sugar/inositol_transpt"/>
</dbReference>
<organism evidence="10 11">
    <name type="scientific">Gigaspora margarita</name>
    <dbReference type="NCBI Taxonomy" id="4874"/>
    <lineage>
        <taxon>Eukaryota</taxon>
        <taxon>Fungi</taxon>
        <taxon>Fungi incertae sedis</taxon>
        <taxon>Mucoromycota</taxon>
        <taxon>Glomeromycotina</taxon>
        <taxon>Glomeromycetes</taxon>
        <taxon>Diversisporales</taxon>
        <taxon>Gigasporaceae</taxon>
        <taxon>Gigaspora</taxon>
    </lineage>
</organism>
<feature type="transmembrane region" description="Helical" evidence="8">
    <location>
        <begin position="502"/>
        <end position="520"/>
    </location>
</feature>
<accession>A0A8H3XJ62</accession>
<protein>
    <submittedName>
        <fullName evidence="10">General substrate transporter</fullName>
    </submittedName>
</protein>
<dbReference type="PROSITE" id="PS50850">
    <property type="entry name" value="MFS"/>
    <property type="match status" value="1"/>
</dbReference>
<feature type="transmembrane region" description="Helical" evidence="8">
    <location>
        <begin position="169"/>
        <end position="194"/>
    </location>
</feature>
<dbReference type="PRINTS" id="PR00171">
    <property type="entry name" value="SUGRTRNSPORT"/>
</dbReference>
<keyword evidence="6 8" id="KW-0472">Membrane</keyword>
<dbReference type="EMBL" id="WTPW01000883">
    <property type="protein sequence ID" value="KAF0471951.1"/>
    <property type="molecule type" value="Genomic_DNA"/>
</dbReference>
<dbReference type="PROSITE" id="PS00217">
    <property type="entry name" value="SUGAR_TRANSPORT_2"/>
    <property type="match status" value="1"/>
</dbReference>
<evidence type="ECO:0000313" key="11">
    <source>
        <dbReference type="Proteomes" id="UP000439903"/>
    </source>
</evidence>
<dbReference type="InterPro" id="IPR005828">
    <property type="entry name" value="MFS_sugar_transport-like"/>
</dbReference>
<feature type="transmembrane region" description="Helical" evidence="8">
    <location>
        <begin position="34"/>
        <end position="63"/>
    </location>
</feature>